<dbReference type="EMBL" id="HE978319">
    <property type="protein sequence ID" value="CCK70897.1"/>
    <property type="molecule type" value="Genomic_DNA"/>
</dbReference>
<dbReference type="GO" id="GO:0003730">
    <property type="term" value="F:mRNA 3'-UTR binding"/>
    <property type="evidence" value="ECO:0007669"/>
    <property type="project" value="EnsemblFungi"/>
</dbReference>
<evidence type="ECO:0000313" key="3">
    <source>
        <dbReference type="Proteomes" id="UP000006310"/>
    </source>
</evidence>
<dbReference type="HOGENOM" id="CLU_019840_0_0_1"/>
<dbReference type="KEGG" id="kng:KNAG_0F02320"/>
<dbReference type="STRING" id="1071383.J7S050"/>
<evidence type="ECO:0008006" key="4">
    <source>
        <dbReference type="Google" id="ProtNLM"/>
    </source>
</evidence>
<dbReference type="Proteomes" id="UP000006310">
    <property type="component" value="Chromosome 6"/>
</dbReference>
<dbReference type="OrthoDB" id="4081443at2759"/>
<proteinExistence type="predicted"/>
<dbReference type="GO" id="GO:0070935">
    <property type="term" value="P:3'-UTR-mediated mRNA stabilization"/>
    <property type="evidence" value="ECO:0007669"/>
    <property type="project" value="EnsemblFungi"/>
</dbReference>
<dbReference type="eggNOG" id="ENOG502QUSW">
    <property type="taxonomic scope" value="Eukaryota"/>
</dbReference>
<dbReference type="GO" id="GO:0009060">
    <property type="term" value="P:aerobic respiration"/>
    <property type="evidence" value="ECO:0007669"/>
    <property type="project" value="EnsemblFungi"/>
</dbReference>
<feature type="region of interest" description="Disordered" evidence="1">
    <location>
        <begin position="1"/>
        <end position="24"/>
    </location>
</feature>
<dbReference type="GO" id="GO:0006413">
    <property type="term" value="P:translational initiation"/>
    <property type="evidence" value="ECO:0007669"/>
    <property type="project" value="EnsemblFungi"/>
</dbReference>
<dbReference type="GeneID" id="34526612"/>
<name>J7S050_HUIN7</name>
<dbReference type="GO" id="GO:0005739">
    <property type="term" value="C:mitochondrion"/>
    <property type="evidence" value="ECO:0007669"/>
    <property type="project" value="EnsemblFungi"/>
</dbReference>
<protein>
    <recommendedName>
        <fullName evidence="4">ATPase expression protein 2, mitochondrial</fullName>
    </recommendedName>
</protein>
<dbReference type="RefSeq" id="XP_022465143.1">
    <property type="nucleotide sequence ID" value="XM_022608670.1"/>
</dbReference>
<dbReference type="GO" id="GO:1903108">
    <property type="term" value="P:regulation of mitochondrial transcription"/>
    <property type="evidence" value="ECO:0007669"/>
    <property type="project" value="EnsemblFungi"/>
</dbReference>
<dbReference type="AlphaFoldDB" id="J7S050"/>
<reference evidence="2 3" key="1">
    <citation type="journal article" date="2011" name="Proc. Natl. Acad. Sci. U.S.A.">
        <title>Evolutionary erosion of yeast sex chromosomes by mating-type switching accidents.</title>
        <authorList>
            <person name="Gordon J.L."/>
            <person name="Armisen D."/>
            <person name="Proux-Wera E."/>
            <person name="Oheigeartaigh S.S."/>
            <person name="Byrne K.P."/>
            <person name="Wolfe K.H."/>
        </authorList>
    </citation>
    <scope>NUCLEOTIDE SEQUENCE [LARGE SCALE GENOMIC DNA]</scope>
    <source>
        <strain evidence="3">ATCC MYA-139 / BCRC 22969 / CBS 8797 / CCRC 22969 / KCTC 17520 / NBRC 10181 / NCYC 3082</strain>
    </source>
</reference>
<dbReference type="OMA" id="DCVFQTL"/>
<evidence type="ECO:0000313" key="2">
    <source>
        <dbReference type="EMBL" id="CCK70897.1"/>
    </source>
</evidence>
<feature type="compositionally biased region" description="Polar residues" evidence="1">
    <location>
        <begin position="14"/>
        <end position="24"/>
    </location>
</feature>
<organism evidence="2 3">
    <name type="scientific">Huiozyma naganishii (strain ATCC MYA-139 / BCRC 22969 / CBS 8797 / KCTC 17520 / NBRC 10181 / NCYC 3082 / Yp74L-3)</name>
    <name type="common">Yeast</name>
    <name type="synonym">Kazachstania naganishii</name>
    <dbReference type="NCBI Taxonomy" id="1071383"/>
    <lineage>
        <taxon>Eukaryota</taxon>
        <taxon>Fungi</taxon>
        <taxon>Dikarya</taxon>
        <taxon>Ascomycota</taxon>
        <taxon>Saccharomycotina</taxon>
        <taxon>Saccharomycetes</taxon>
        <taxon>Saccharomycetales</taxon>
        <taxon>Saccharomycetaceae</taxon>
        <taxon>Huiozyma</taxon>
    </lineage>
</organism>
<accession>J7S050</accession>
<sequence length="620" mass="70677">MMKKMQRVDGEGGRQSSAKRSTTGLGEQVRMLFRGVSCASRNSAVLQGVRASGGLSLWWNSDNGRRVYSSQGGSRLGSTMVPPPVDSPYYHQLCAFDDSVNTSLNDTQFRRPSFKQGRKVGSPQQGANTPLFWDSLTRAVHLYQELVSCPELTDSRVSSLVNLIHNALRINRIQLIKLNKKPDYDSNSFNTEMVRYLTTNLKSITEDILAHKVKINEYGMMHLLTSYRELSLTDDLIQFWKSAVNDDQLNTVAMQPKCVGVMLPILYEHANITFHGLVLLYEKSSNMLSFKHPNLLLGMLKASLLAQENEYAVNIFKEMCDVCDVKKSRYLNDAHLSFIGGCKDIVVAETYFDKAISNEMFYKVVLQVSTVNQFLNNIWNEIEDKDKMTSVWLKTVQRYNEQNLNLGVLSSLNNTFFDIFFKKCYAADKVEGFKNLQGLMQQYQEIKSIDEPMLNIILGKCTVWNDGEVIDYVKSLFSTHNIPETIVTKRIMLKCIGSIKDGVTDETLWRQWVELITKLDSLGHTYIANADWAALRDATVTWAQSNESDPAALDRINFYLAMVKMFKPYCRDSNQEKRILNGLAASYPILEPHLKEFDSVDVEKYQMPPLKCLEFNNNHI</sequence>
<evidence type="ECO:0000256" key="1">
    <source>
        <dbReference type="SAM" id="MobiDB-lite"/>
    </source>
</evidence>
<reference evidence="3" key="2">
    <citation type="submission" date="2012-08" db="EMBL/GenBank/DDBJ databases">
        <title>Genome sequence of Kazachstania naganishii.</title>
        <authorList>
            <person name="Gordon J.L."/>
            <person name="Armisen D."/>
            <person name="Proux-Wera E."/>
            <person name="OhEigeartaigh S.S."/>
            <person name="Byrne K.P."/>
            <person name="Wolfe K.H."/>
        </authorList>
    </citation>
    <scope>NUCLEOTIDE SEQUENCE [LARGE SCALE GENOMIC DNA]</scope>
    <source>
        <strain evidence="3">ATCC MYA-139 / BCRC 22969 / CBS 8797 / CCRC 22969 / KCTC 17520 / NBRC 10181 / NCYC 3082</strain>
    </source>
</reference>
<feature type="compositionally biased region" description="Basic and acidic residues" evidence="1">
    <location>
        <begin position="1"/>
        <end position="12"/>
    </location>
</feature>
<keyword evidence="3" id="KW-1185">Reference proteome</keyword>
<dbReference type="GO" id="GO:0090615">
    <property type="term" value="P:mitochondrial mRNA processing"/>
    <property type="evidence" value="ECO:0007669"/>
    <property type="project" value="EnsemblFungi"/>
</dbReference>
<gene>
    <name evidence="2" type="primary">KNAG0F02320</name>
    <name evidence="2" type="ordered locus">KNAG_0F02320</name>
</gene>